<proteinExistence type="predicted"/>
<protein>
    <recommendedName>
        <fullName evidence="1">Heterokaryon incompatibility domain-containing protein</fullName>
    </recommendedName>
</protein>
<evidence type="ECO:0000313" key="2">
    <source>
        <dbReference type="EMBL" id="CAH0045529.1"/>
    </source>
</evidence>
<comment type="caution">
    <text evidence="2">The sequence shown here is derived from an EMBL/GenBank/DDBJ whole genome shotgun (WGS) entry which is preliminary data.</text>
</comment>
<dbReference type="Pfam" id="PF06985">
    <property type="entry name" value="HET"/>
    <property type="match status" value="1"/>
</dbReference>
<evidence type="ECO:0000313" key="3">
    <source>
        <dbReference type="Proteomes" id="UP000775872"/>
    </source>
</evidence>
<keyword evidence="3" id="KW-1185">Reference proteome</keyword>
<dbReference type="AlphaFoldDB" id="A0A9N9W8K6"/>
<sequence length="303" mass="34560">MAEFRAERPICDLPKTFQDAIVIARKLSVRYLWIDALCIIQDSMEDVQRQIPLMERIYSQSAVNIAASASADPHGGLFRAREPAAVIPGLVSPQLHSGVSENEKYYIFDRKYWDRQISNGPLHRRGWVFQERLLAPRVIYFSKQQVFWECFTENKCEAFPYGIPKHHSIKRLEPLWEMVALNRGKTPLDRQDMPGPLLDLWGRLVREYSNCVLTNSNDKLAALLGIVGLFATTTGDQYLAGMWRSSLLEQLCWWVDQPGIKGTTTTTGTYCAPSWSWASLSSPNSTPRLNNSETPHTVFNCIY</sequence>
<reference evidence="2 3" key="2">
    <citation type="submission" date="2021-10" db="EMBL/GenBank/DDBJ databases">
        <authorList>
            <person name="Piombo E."/>
        </authorList>
    </citation>
    <scope>NUCLEOTIDE SEQUENCE [LARGE SCALE GENOMIC DNA]</scope>
</reference>
<dbReference type="EMBL" id="CABFOC020000011">
    <property type="protein sequence ID" value="CAH0045529.1"/>
    <property type="molecule type" value="Genomic_DNA"/>
</dbReference>
<dbReference type="PANTHER" id="PTHR33112:SF10">
    <property type="entry name" value="TOL"/>
    <property type="match status" value="1"/>
</dbReference>
<name>A0A9N9W8K6_9HYPO</name>
<organism evidence="2 3">
    <name type="scientific">Clonostachys solani</name>
    <dbReference type="NCBI Taxonomy" id="160281"/>
    <lineage>
        <taxon>Eukaryota</taxon>
        <taxon>Fungi</taxon>
        <taxon>Dikarya</taxon>
        <taxon>Ascomycota</taxon>
        <taxon>Pezizomycotina</taxon>
        <taxon>Sordariomycetes</taxon>
        <taxon>Hypocreomycetidae</taxon>
        <taxon>Hypocreales</taxon>
        <taxon>Bionectriaceae</taxon>
        <taxon>Clonostachys</taxon>
    </lineage>
</organism>
<dbReference type="PANTHER" id="PTHR33112">
    <property type="entry name" value="DOMAIN PROTEIN, PUTATIVE-RELATED"/>
    <property type="match status" value="1"/>
</dbReference>
<gene>
    <name evidence="2" type="ORF">CSOL1703_00011280</name>
</gene>
<reference evidence="3" key="1">
    <citation type="submission" date="2019-06" db="EMBL/GenBank/DDBJ databases">
        <authorList>
            <person name="Broberg M."/>
        </authorList>
    </citation>
    <scope>NUCLEOTIDE SEQUENCE [LARGE SCALE GENOMIC DNA]</scope>
</reference>
<evidence type="ECO:0000259" key="1">
    <source>
        <dbReference type="Pfam" id="PF06985"/>
    </source>
</evidence>
<dbReference type="Proteomes" id="UP000775872">
    <property type="component" value="Unassembled WGS sequence"/>
</dbReference>
<accession>A0A9N9W8K6</accession>
<dbReference type="InterPro" id="IPR010730">
    <property type="entry name" value="HET"/>
</dbReference>
<dbReference type="OrthoDB" id="5347061at2759"/>
<feature type="domain" description="Heterokaryon incompatibility" evidence="1">
    <location>
        <begin position="9"/>
        <end position="131"/>
    </location>
</feature>